<reference evidence="3 4" key="1">
    <citation type="submission" date="2018-05" db="EMBL/GenBank/DDBJ databases">
        <title>Genomic Encyclopedia of Type Strains, Phase IV (KMG-IV): sequencing the most valuable type-strain genomes for metagenomic binning, comparative biology and taxonomic classification.</title>
        <authorList>
            <person name="Goeker M."/>
        </authorList>
    </citation>
    <scope>NUCLEOTIDE SEQUENCE [LARGE SCALE GENOMIC DNA]</scope>
    <source>
        <strain evidence="3 4">DSM 23606</strain>
    </source>
</reference>
<dbReference type="EMBL" id="QGTJ01000002">
    <property type="protein sequence ID" value="PWV64550.1"/>
    <property type="molecule type" value="Genomic_DNA"/>
</dbReference>
<keyword evidence="1" id="KW-0812">Transmembrane</keyword>
<name>A0A317MY16_9GAMM</name>
<comment type="caution">
    <text evidence="3">The sequence shown here is derived from an EMBL/GenBank/DDBJ whole genome shotgun (WGS) entry which is preliminary data.</text>
</comment>
<protein>
    <submittedName>
        <fullName evidence="3">VanZ like protein</fullName>
    </submittedName>
</protein>
<keyword evidence="1" id="KW-0472">Membrane</keyword>
<dbReference type="InterPro" id="IPR006976">
    <property type="entry name" value="VanZ-like"/>
</dbReference>
<organism evidence="3 4">
    <name type="scientific">Plasticicumulans acidivorans</name>
    <dbReference type="NCBI Taxonomy" id="886464"/>
    <lineage>
        <taxon>Bacteria</taxon>
        <taxon>Pseudomonadati</taxon>
        <taxon>Pseudomonadota</taxon>
        <taxon>Gammaproteobacteria</taxon>
        <taxon>Candidatus Competibacteraceae</taxon>
        <taxon>Plasticicumulans</taxon>
    </lineage>
</organism>
<evidence type="ECO:0000313" key="3">
    <source>
        <dbReference type="EMBL" id="PWV64550.1"/>
    </source>
</evidence>
<feature type="transmembrane region" description="Helical" evidence="1">
    <location>
        <begin position="12"/>
        <end position="29"/>
    </location>
</feature>
<keyword evidence="1" id="KW-1133">Transmembrane helix</keyword>
<sequence length="131" mass="14698">MAVSEWQRLRRPYLWQALAWLQVGIVVWLELTPSPPAAPDFLAWDKAQHCLAYAGLAWWFGQCFKRGWHWPLFLITLGVALEFLQGWGGVRTFDVDDMLANALGVAIGTALAVSPLGRLIAWLDRRLPAAA</sequence>
<evidence type="ECO:0000259" key="2">
    <source>
        <dbReference type="Pfam" id="PF04892"/>
    </source>
</evidence>
<dbReference type="Proteomes" id="UP000246569">
    <property type="component" value="Unassembled WGS sequence"/>
</dbReference>
<dbReference type="Pfam" id="PF04892">
    <property type="entry name" value="VanZ"/>
    <property type="match status" value="1"/>
</dbReference>
<accession>A0A317MY16</accession>
<feature type="domain" description="VanZ-like" evidence="2">
    <location>
        <begin position="57"/>
        <end position="113"/>
    </location>
</feature>
<evidence type="ECO:0000313" key="4">
    <source>
        <dbReference type="Proteomes" id="UP000246569"/>
    </source>
</evidence>
<dbReference type="PANTHER" id="PTHR28008:SF1">
    <property type="entry name" value="DOMAIN PROTEIN, PUTATIVE (AFU_ORTHOLOGUE AFUA_3G10980)-RELATED"/>
    <property type="match status" value="1"/>
</dbReference>
<feature type="transmembrane region" description="Helical" evidence="1">
    <location>
        <begin position="68"/>
        <end position="87"/>
    </location>
</feature>
<dbReference type="RefSeq" id="WP_170123478.1">
    <property type="nucleotide sequence ID" value="NZ_QGTJ01000002.1"/>
</dbReference>
<evidence type="ECO:0000256" key="1">
    <source>
        <dbReference type="SAM" id="Phobius"/>
    </source>
</evidence>
<feature type="transmembrane region" description="Helical" evidence="1">
    <location>
        <begin position="99"/>
        <end position="121"/>
    </location>
</feature>
<dbReference type="AlphaFoldDB" id="A0A317MY16"/>
<proteinExistence type="predicted"/>
<dbReference type="PANTHER" id="PTHR28008">
    <property type="entry name" value="DOMAIN PROTEIN, PUTATIVE (AFU_ORTHOLOGUE AFUA_3G10980)-RELATED"/>
    <property type="match status" value="1"/>
</dbReference>
<gene>
    <name evidence="3" type="ORF">C7443_102200</name>
</gene>
<keyword evidence="4" id="KW-1185">Reference proteome</keyword>